<protein>
    <submittedName>
        <fullName evidence="2">Uncharacterized protein</fullName>
    </submittedName>
</protein>
<dbReference type="AlphaFoldDB" id="A0A915CDG6"/>
<accession>A0A915CDG6</accession>
<evidence type="ECO:0000313" key="2">
    <source>
        <dbReference type="WBParaSite" id="PgR134_g002_t01"/>
    </source>
</evidence>
<dbReference type="WBParaSite" id="PgR134_g002_t01">
    <property type="protein sequence ID" value="PgR134_g002_t01"/>
    <property type="gene ID" value="PgR134_g002"/>
</dbReference>
<reference evidence="2" key="1">
    <citation type="submission" date="2022-11" db="UniProtKB">
        <authorList>
            <consortium name="WormBaseParasite"/>
        </authorList>
    </citation>
    <scope>IDENTIFICATION</scope>
</reference>
<dbReference type="Proteomes" id="UP000887569">
    <property type="component" value="Unplaced"/>
</dbReference>
<name>A0A915CDG6_PARUN</name>
<keyword evidence="1" id="KW-1185">Reference proteome</keyword>
<sequence length="72" mass="7596">LKAKATAYLGAECRAINKRQIYRSGGNEATAAEIDGNQFGTPQCVRVASSRCKVTESAIHEKSANIGIPATT</sequence>
<organism evidence="1 2">
    <name type="scientific">Parascaris univalens</name>
    <name type="common">Nematode worm</name>
    <dbReference type="NCBI Taxonomy" id="6257"/>
    <lineage>
        <taxon>Eukaryota</taxon>
        <taxon>Metazoa</taxon>
        <taxon>Ecdysozoa</taxon>
        <taxon>Nematoda</taxon>
        <taxon>Chromadorea</taxon>
        <taxon>Rhabditida</taxon>
        <taxon>Spirurina</taxon>
        <taxon>Ascaridomorpha</taxon>
        <taxon>Ascaridoidea</taxon>
        <taxon>Ascarididae</taxon>
        <taxon>Parascaris</taxon>
    </lineage>
</organism>
<evidence type="ECO:0000313" key="1">
    <source>
        <dbReference type="Proteomes" id="UP000887569"/>
    </source>
</evidence>
<proteinExistence type="predicted"/>